<dbReference type="InterPro" id="IPR016135">
    <property type="entry name" value="UBQ-conjugating_enzyme/RWD"/>
</dbReference>
<comment type="caution">
    <text evidence="2">The sequence shown here is derived from an EMBL/GenBank/DDBJ whole genome shotgun (WGS) entry which is preliminary data.</text>
</comment>
<sequence>MSLMESNSYAYIRLTKDLEEVKEMKNVKLIIPDQTNIQNFRVSVKSSEGLYKDKWVKFNFKIPNDWPIEPPRVTVVKDIFHPQVGKVKNGGVVSLSILHFSYKPSITISTIALGLQFILLNIMPHDAMNIEASELYNHNYNEYVKELNKYIDDFPSD</sequence>
<dbReference type="EMBL" id="JAPFFF010000063">
    <property type="protein sequence ID" value="KAK8836834.1"/>
    <property type="molecule type" value="Genomic_DNA"/>
</dbReference>
<dbReference type="Gene3D" id="3.10.110.10">
    <property type="entry name" value="Ubiquitin Conjugating Enzyme"/>
    <property type="match status" value="1"/>
</dbReference>
<evidence type="ECO:0000313" key="3">
    <source>
        <dbReference type="Proteomes" id="UP001470230"/>
    </source>
</evidence>
<organism evidence="2 3">
    <name type="scientific">Tritrichomonas musculus</name>
    <dbReference type="NCBI Taxonomy" id="1915356"/>
    <lineage>
        <taxon>Eukaryota</taxon>
        <taxon>Metamonada</taxon>
        <taxon>Parabasalia</taxon>
        <taxon>Tritrichomonadida</taxon>
        <taxon>Tritrichomonadidae</taxon>
        <taxon>Tritrichomonas</taxon>
    </lineage>
</organism>
<reference evidence="2 3" key="1">
    <citation type="submission" date="2024-04" db="EMBL/GenBank/DDBJ databases">
        <title>Tritrichomonas musculus Genome.</title>
        <authorList>
            <person name="Alves-Ferreira E."/>
            <person name="Grigg M."/>
            <person name="Lorenzi H."/>
            <person name="Galac M."/>
        </authorList>
    </citation>
    <scope>NUCLEOTIDE SEQUENCE [LARGE SCALE GENOMIC DNA]</scope>
    <source>
        <strain evidence="2 3">EAF2021</strain>
    </source>
</reference>
<proteinExistence type="predicted"/>
<accession>A0ABR2GSB6</accession>
<keyword evidence="3" id="KW-1185">Reference proteome</keyword>
<protein>
    <submittedName>
        <fullName evidence="2">NEDD8-conjugating enzyme Ubc12</fullName>
    </submittedName>
</protein>
<evidence type="ECO:0000259" key="1">
    <source>
        <dbReference type="PROSITE" id="PS50127"/>
    </source>
</evidence>
<dbReference type="InterPro" id="IPR050113">
    <property type="entry name" value="Ub_conjugating_enzyme"/>
</dbReference>
<dbReference type="CDD" id="cd23794">
    <property type="entry name" value="UBCc_UBE2F_UBE2M"/>
    <property type="match status" value="1"/>
</dbReference>
<dbReference type="InterPro" id="IPR000608">
    <property type="entry name" value="UBC"/>
</dbReference>
<evidence type="ECO:0000313" key="2">
    <source>
        <dbReference type="EMBL" id="KAK8836834.1"/>
    </source>
</evidence>
<dbReference type="Pfam" id="PF00179">
    <property type="entry name" value="UQ_con"/>
    <property type="match status" value="1"/>
</dbReference>
<gene>
    <name evidence="2" type="ORF">M9Y10_037358</name>
</gene>
<name>A0ABR2GSB6_9EUKA</name>
<dbReference type="Proteomes" id="UP001470230">
    <property type="component" value="Unassembled WGS sequence"/>
</dbReference>
<feature type="domain" description="UBC core" evidence="1">
    <location>
        <begin position="9"/>
        <end position="156"/>
    </location>
</feature>
<dbReference type="PROSITE" id="PS50127">
    <property type="entry name" value="UBC_2"/>
    <property type="match status" value="1"/>
</dbReference>
<dbReference type="PANTHER" id="PTHR24067">
    <property type="entry name" value="UBIQUITIN-CONJUGATING ENZYME E2"/>
    <property type="match status" value="1"/>
</dbReference>
<dbReference type="SMART" id="SM00212">
    <property type="entry name" value="UBCc"/>
    <property type="match status" value="1"/>
</dbReference>
<dbReference type="SUPFAM" id="SSF54495">
    <property type="entry name" value="UBC-like"/>
    <property type="match status" value="1"/>
</dbReference>